<comment type="catalytic activity">
    <reaction evidence="6">
        <text>L-lysyl-[protein] + 3 S-adenosyl-L-methionine = N(6),N(6),N(6)-trimethyl-L-lysyl-[protein] + 3 S-adenosyl-L-homocysteine + 3 H(+)</text>
        <dbReference type="Rhea" id="RHEA:54192"/>
        <dbReference type="Rhea" id="RHEA-COMP:9752"/>
        <dbReference type="Rhea" id="RHEA-COMP:13826"/>
        <dbReference type="ChEBI" id="CHEBI:15378"/>
        <dbReference type="ChEBI" id="CHEBI:29969"/>
        <dbReference type="ChEBI" id="CHEBI:57856"/>
        <dbReference type="ChEBI" id="CHEBI:59789"/>
        <dbReference type="ChEBI" id="CHEBI:61961"/>
    </reaction>
</comment>
<comment type="similarity">
    <text evidence="1 6">Belongs to the methyltransferase superfamily. PrmA family.</text>
</comment>
<dbReference type="RefSeq" id="WP_105987610.1">
    <property type="nucleotide sequence ID" value="NZ_POST01000002.1"/>
</dbReference>
<dbReference type="GO" id="GO:0008168">
    <property type="term" value="F:methyltransferase activity"/>
    <property type="evidence" value="ECO:0007669"/>
    <property type="project" value="UniProtKB-KW"/>
</dbReference>
<dbReference type="PANTHER" id="PTHR43648">
    <property type="entry name" value="ELECTRON TRANSFER FLAVOPROTEIN BETA SUBUNIT LYSINE METHYLTRANSFERASE"/>
    <property type="match status" value="1"/>
</dbReference>
<feature type="binding site" evidence="6">
    <location>
        <position position="160"/>
    </location>
    <ligand>
        <name>S-adenosyl-L-methionine</name>
        <dbReference type="ChEBI" id="CHEBI:59789"/>
    </ligand>
</feature>
<dbReference type="InterPro" id="IPR029063">
    <property type="entry name" value="SAM-dependent_MTases_sf"/>
</dbReference>
<proteinExistence type="inferred from homology"/>
<keyword evidence="4 6" id="KW-0808">Transferase</keyword>
<evidence type="ECO:0000256" key="6">
    <source>
        <dbReference type="HAMAP-Rule" id="MF_00735"/>
    </source>
</evidence>
<evidence type="ECO:0000256" key="4">
    <source>
        <dbReference type="ARBA" id="ARBA00022679"/>
    </source>
</evidence>
<comment type="caution">
    <text evidence="7">The sequence shown here is derived from an EMBL/GenBank/DDBJ whole genome shotgun (WGS) entry which is preliminary data.</text>
</comment>
<dbReference type="GO" id="GO:0005840">
    <property type="term" value="C:ribosome"/>
    <property type="evidence" value="ECO:0007669"/>
    <property type="project" value="UniProtKB-KW"/>
</dbReference>
<dbReference type="NCBIfam" id="TIGR00406">
    <property type="entry name" value="prmA"/>
    <property type="match status" value="1"/>
</dbReference>
<name>A0ABY2YU74_9LACO</name>
<keyword evidence="3 6" id="KW-0489">Methyltransferase</keyword>
<dbReference type="HAMAP" id="MF_00735">
    <property type="entry name" value="Methyltr_PrmA"/>
    <property type="match status" value="1"/>
</dbReference>
<keyword evidence="7" id="KW-0689">Ribosomal protein</keyword>
<evidence type="ECO:0000256" key="5">
    <source>
        <dbReference type="ARBA" id="ARBA00022691"/>
    </source>
</evidence>
<dbReference type="Gene3D" id="3.40.50.150">
    <property type="entry name" value="Vaccinia Virus protein VP39"/>
    <property type="match status" value="1"/>
</dbReference>
<keyword evidence="7" id="KW-0687">Ribonucleoprotein</keyword>
<reference evidence="7 8" key="1">
    <citation type="submission" date="2018-08" db="EMBL/GenBank/DDBJ databases">
        <title>Comparative genomics of wild bee and flower associated Lactobacillus reveals potential adaptation to the bee host.</title>
        <authorList>
            <person name="Vuong H.Q."/>
            <person name="Mcfrederick Q.S."/>
        </authorList>
    </citation>
    <scope>NUCLEOTIDE SEQUENCE [LARGE SCALE GENOMIC DNA]</scope>
    <source>
        <strain evidence="7 8">HV_04</strain>
    </source>
</reference>
<feature type="binding site" evidence="6">
    <location>
        <position position="225"/>
    </location>
    <ligand>
        <name>S-adenosyl-L-methionine</name>
        <dbReference type="ChEBI" id="CHEBI:59789"/>
    </ligand>
</feature>
<dbReference type="EC" id="2.1.1.-" evidence="6"/>
<feature type="binding site" evidence="6">
    <location>
        <position position="139"/>
    </location>
    <ligand>
        <name>S-adenosyl-L-methionine</name>
        <dbReference type="ChEBI" id="CHEBI:59789"/>
    </ligand>
</feature>
<dbReference type="SUPFAM" id="SSF53335">
    <property type="entry name" value="S-adenosyl-L-methionine-dependent methyltransferases"/>
    <property type="match status" value="1"/>
</dbReference>
<gene>
    <name evidence="6" type="primary">prmA</name>
    <name evidence="7" type="ORF">DY048_02575</name>
</gene>
<evidence type="ECO:0000313" key="7">
    <source>
        <dbReference type="EMBL" id="TPR15164.1"/>
    </source>
</evidence>
<dbReference type="EMBL" id="QUAM01000002">
    <property type="protein sequence ID" value="TPR15164.1"/>
    <property type="molecule type" value="Genomic_DNA"/>
</dbReference>
<dbReference type="Pfam" id="PF06325">
    <property type="entry name" value="PrmA"/>
    <property type="match status" value="1"/>
</dbReference>
<dbReference type="InterPro" id="IPR004498">
    <property type="entry name" value="Ribosomal_PrmA_MeTrfase"/>
</dbReference>
<organism evidence="7 8">
    <name type="scientific">Apilactobacillus timberlakei</name>
    <dbReference type="NCBI Taxonomy" id="2008380"/>
    <lineage>
        <taxon>Bacteria</taxon>
        <taxon>Bacillati</taxon>
        <taxon>Bacillota</taxon>
        <taxon>Bacilli</taxon>
        <taxon>Lactobacillales</taxon>
        <taxon>Lactobacillaceae</taxon>
        <taxon>Apilactobacillus</taxon>
    </lineage>
</organism>
<dbReference type="PIRSF" id="PIRSF000401">
    <property type="entry name" value="RPL11_MTase"/>
    <property type="match status" value="1"/>
</dbReference>
<dbReference type="InterPro" id="IPR050078">
    <property type="entry name" value="Ribosomal_L11_MeTrfase_PrmA"/>
</dbReference>
<protein>
    <recommendedName>
        <fullName evidence="6">Ribosomal protein L11 methyltransferase</fullName>
        <shortName evidence="6">L11 Mtase</shortName>
        <ecNumber evidence="6">2.1.1.-</ecNumber>
    </recommendedName>
</protein>
<evidence type="ECO:0000256" key="3">
    <source>
        <dbReference type="ARBA" id="ARBA00022603"/>
    </source>
</evidence>
<evidence type="ECO:0000313" key="8">
    <source>
        <dbReference type="Proteomes" id="UP000767392"/>
    </source>
</evidence>
<accession>A0ABY2YU74</accession>
<comment type="subcellular location">
    <subcellularLocation>
        <location evidence="6">Cytoplasm</location>
    </subcellularLocation>
</comment>
<evidence type="ECO:0000256" key="2">
    <source>
        <dbReference type="ARBA" id="ARBA00022490"/>
    </source>
</evidence>
<feature type="binding site" evidence="6">
    <location>
        <position position="182"/>
    </location>
    <ligand>
        <name>S-adenosyl-L-methionine</name>
        <dbReference type="ChEBI" id="CHEBI:59789"/>
    </ligand>
</feature>
<dbReference type="GO" id="GO:0032259">
    <property type="term" value="P:methylation"/>
    <property type="evidence" value="ECO:0007669"/>
    <property type="project" value="UniProtKB-KW"/>
</dbReference>
<dbReference type="PANTHER" id="PTHR43648:SF1">
    <property type="entry name" value="ELECTRON TRANSFER FLAVOPROTEIN BETA SUBUNIT LYSINE METHYLTRANSFERASE"/>
    <property type="match status" value="1"/>
</dbReference>
<keyword evidence="5 6" id="KW-0949">S-adenosyl-L-methionine</keyword>
<keyword evidence="2 6" id="KW-0963">Cytoplasm</keyword>
<evidence type="ECO:0000256" key="1">
    <source>
        <dbReference type="ARBA" id="ARBA00009741"/>
    </source>
</evidence>
<dbReference type="Proteomes" id="UP000767392">
    <property type="component" value="Unassembled WGS sequence"/>
</dbReference>
<keyword evidence="8" id="KW-1185">Reference proteome</keyword>
<comment type="function">
    <text evidence="6">Methylates ribosomal protein L11.</text>
</comment>
<sequence length="293" mass="32811">MQWTKLSVLTNNESQDAIVNILMDFGSLGVEVEEQNNEIVITSYFPEDFNINDQIPLIQNRVEKLNEYGLNPGKGKVVSKELSDNNWSKEWEKYYHATRITKYLTISPVWEKYKKSFEQEMVIKLNPQKAFGTGVHPTTKLCMQAMEIYLRENQSILDVGTGSGVLSIAAKLLGADSVKAYDYDDDAIDSAKVNIELNGYKNEISVSKNSLLDGLKEKSDVILANMLPEAVLPLIPQAKETLYAGGFIIISGIINEKLDITLQTLQSNDFILDQVMTLGDWRGIVAHLKGEGE</sequence>